<proteinExistence type="predicted"/>
<evidence type="ECO:0000313" key="1">
    <source>
        <dbReference type="EMBL" id="CAJ1974933.1"/>
    </source>
</evidence>
<sequence>MQVLISVEGLEREVLVGRQNKANGVYKPKRKGPCQDDGLTEGLERPYRGDMPNPLMMGVPTFRLFVLKATLIECTLLSSFWLLLELLELMAEEAIGRERVQAISPRQTVRLAHSGATPVALVTHSLALELRNVGEEMFLVDVGLGTPIIFMQDEPTGVPINRATGFKNKVGSLDLVAGESLIKKKILERFFIDLVAGESLIKERAIARIKLKCYNDHNMRFILFDLTLIAFYEFAPRASACYMDLIGNV</sequence>
<keyword evidence="2" id="KW-1185">Reference proteome</keyword>
<dbReference type="EMBL" id="OY731406">
    <property type="protein sequence ID" value="CAJ1974933.1"/>
    <property type="molecule type" value="Genomic_DNA"/>
</dbReference>
<gene>
    <name evidence="1" type="ORF">AYBTSS11_LOCUS27021</name>
</gene>
<dbReference type="Gramene" id="rna-AYBTSS11_LOCUS27021">
    <property type="protein sequence ID" value="CAJ1974933.1"/>
    <property type="gene ID" value="gene-AYBTSS11_LOCUS27021"/>
</dbReference>
<name>A0AA86VTS5_9FABA</name>
<reference evidence="1" key="1">
    <citation type="submission" date="2023-10" db="EMBL/GenBank/DDBJ databases">
        <authorList>
            <person name="Domelevo Entfellner J.-B."/>
        </authorList>
    </citation>
    <scope>NUCLEOTIDE SEQUENCE</scope>
</reference>
<protein>
    <submittedName>
        <fullName evidence="1">Uncharacterized protein</fullName>
    </submittedName>
</protein>
<evidence type="ECO:0000313" key="2">
    <source>
        <dbReference type="Proteomes" id="UP001189624"/>
    </source>
</evidence>
<accession>A0AA86VTS5</accession>
<dbReference type="AlphaFoldDB" id="A0AA86VTS5"/>
<organism evidence="1 2">
    <name type="scientific">Sphenostylis stenocarpa</name>
    <dbReference type="NCBI Taxonomy" id="92480"/>
    <lineage>
        <taxon>Eukaryota</taxon>
        <taxon>Viridiplantae</taxon>
        <taxon>Streptophyta</taxon>
        <taxon>Embryophyta</taxon>
        <taxon>Tracheophyta</taxon>
        <taxon>Spermatophyta</taxon>
        <taxon>Magnoliopsida</taxon>
        <taxon>eudicotyledons</taxon>
        <taxon>Gunneridae</taxon>
        <taxon>Pentapetalae</taxon>
        <taxon>rosids</taxon>
        <taxon>fabids</taxon>
        <taxon>Fabales</taxon>
        <taxon>Fabaceae</taxon>
        <taxon>Papilionoideae</taxon>
        <taxon>50 kb inversion clade</taxon>
        <taxon>NPAAA clade</taxon>
        <taxon>indigoferoid/millettioid clade</taxon>
        <taxon>Phaseoleae</taxon>
        <taxon>Sphenostylis</taxon>
    </lineage>
</organism>
<dbReference type="Proteomes" id="UP001189624">
    <property type="component" value="Chromosome 9"/>
</dbReference>